<dbReference type="PANTHER" id="PTHR24107:SF2">
    <property type="entry name" value="NLR FAMILY CARD DOMAIN CONTAINING 3"/>
    <property type="match status" value="1"/>
</dbReference>
<dbReference type="OrthoDB" id="8436363at2759"/>
<dbReference type="GeneID" id="8197503"/>
<evidence type="ECO:0000313" key="7">
    <source>
        <dbReference type="Proteomes" id="UP000000314"/>
    </source>
</evidence>
<dbReference type="FunCoup" id="C4QZ42">
    <property type="interactions" value="121"/>
</dbReference>
<feature type="compositionally biased region" description="Basic and acidic residues" evidence="5">
    <location>
        <begin position="225"/>
        <end position="241"/>
    </location>
</feature>
<dbReference type="AlphaFoldDB" id="C4QZ42"/>
<comment type="subcellular location">
    <subcellularLocation>
        <location evidence="1">Cytoplasm</location>
        <location evidence="1">Cytoskeleton</location>
    </subcellularLocation>
</comment>
<proteinExistence type="predicted"/>
<protein>
    <submittedName>
        <fullName evidence="6">Uncharacterized protein</fullName>
    </submittedName>
</protein>
<dbReference type="Gene3D" id="3.80.10.10">
    <property type="entry name" value="Ribonuclease Inhibitor"/>
    <property type="match status" value="2"/>
</dbReference>
<feature type="compositionally biased region" description="Low complexity" evidence="5">
    <location>
        <begin position="204"/>
        <end position="215"/>
    </location>
</feature>
<feature type="compositionally biased region" description="Polar residues" evidence="5">
    <location>
        <begin position="50"/>
        <end position="97"/>
    </location>
</feature>
<keyword evidence="7" id="KW-1185">Reference proteome</keyword>
<dbReference type="KEGG" id="ppa:PAS_c121_0004"/>
<dbReference type="InterPro" id="IPR032675">
    <property type="entry name" value="LRR_dom_sf"/>
</dbReference>
<keyword evidence="2" id="KW-0963">Cytoplasm</keyword>
<dbReference type="RefSeq" id="XP_002490796.1">
    <property type="nucleotide sequence ID" value="XM_002490751.1"/>
</dbReference>
<dbReference type="HOGENOM" id="CLU_004492_0_0_1"/>
<organism evidence="6 7">
    <name type="scientific">Komagataella phaffii (strain GS115 / ATCC 20864)</name>
    <name type="common">Yeast</name>
    <name type="synonym">Pichia pastoris</name>
    <dbReference type="NCBI Taxonomy" id="644223"/>
    <lineage>
        <taxon>Eukaryota</taxon>
        <taxon>Fungi</taxon>
        <taxon>Dikarya</taxon>
        <taxon>Ascomycota</taxon>
        <taxon>Saccharomycotina</taxon>
        <taxon>Pichiomycetes</taxon>
        <taxon>Pichiales</taxon>
        <taxon>Pichiaceae</taxon>
        <taxon>Komagataella</taxon>
    </lineage>
</organism>
<evidence type="ECO:0000313" key="6">
    <source>
        <dbReference type="EMBL" id="CAY68516.1"/>
    </source>
</evidence>
<feature type="region of interest" description="Disordered" evidence="5">
    <location>
        <begin position="48"/>
        <end position="260"/>
    </location>
</feature>
<feature type="region of interest" description="Disordered" evidence="5">
    <location>
        <begin position="293"/>
        <end position="407"/>
    </location>
</feature>
<evidence type="ECO:0000256" key="2">
    <source>
        <dbReference type="ARBA" id="ARBA00022490"/>
    </source>
</evidence>
<dbReference type="SUPFAM" id="SSF52047">
    <property type="entry name" value="RNI-like"/>
    <property type="match status" value="1"/>
</dbReference>
<feature type="region of interest" description="Disordered" evidence="5">
    <location>
        <begin position="659"/>
        <end position="688"/>
    </location>
</feature>
<dbReference type="GO" id="GO:0005856">
    <property type="term" value="C:cytoskeleton"/>
    <property type="evidence" value="ECO:0007669"/>
    <property type="project" value="UniProtKB-SubCell"/>
</dbReference>
<keyword evidence="3" id="KW-0206">Cytoskeleton</keyword>
<evidence type="ECO:0000256" key="1">
    <source>
        <dbReference type="ARBA" id="ARBA00004245"/>
    </source>
</evidence>
<feature type="compositionally biased region" description="Basic and acidic residues" evidence="5">
    <location>
        <begin position="343"/>
        <end position="353"/>
    </location>
</feature>
<feature type="compositionally biased region" description="Low complexity" evidence="5">
    <location>
        <begin position="298"/>
        <end position="307"/>
    </location>
</feature>
<feature type="compositionally biased region" description="Polar residues" evidence="5">
    <location>
        <begin position="666"/>
        <end position="688"/>
    </location>
</feature>
<dbReference type="EMBL" id="FN392319">
    <property type="protein sequence ID" value="CAY68516.1"/>
    <property type="molecule type" value="Genomic_DNA"/>
</dbReference>
<dbReference type="STRING" id="644223.C4QZ42"/>
<feature type="coiled-coil region" evidence="4">
    <location>
        <begin position="966"/>
        <end position="993"/>
    </location>
</feature>
<feature type="compositionally biased region" description="Low complexity" evidence="5">
    <location>
        <begin position="143"/>
        <end position="155"/>
    </location>
</feature>
<feature type="compositionally biased region" description="Basic and acidic residues" evidence="5">
    <location>
        <begin position="484"/>
        <end position="500"/>
    </location>
</feature>
<feature type="region of interest" description="Disordered" evidence="5">
    <location>
        <begin position="479"/>
        <end position="500"/>
    </location>
</feature>
<keyword evidence="4" id="KW-0175">Coiled coil</keyword>
<dbReference type="PANTHER" id="PTHR24107">
    <property type="entry name" value="YNEIN REGULATORY COMPLEX SUBUNIT 5"/>
    <property type="match status" value="1"/>
</dbReference>
<evidence type="ECO:0000256" key="3">
    <source>
        <dbReference type="ARBA" id="ARBA00023212"/>
    </source>
</evidence>
<dbReference type="InParanoid" id="C4QZ42"/>
<dbReference type="Proteomes" id="UP000000314">
    <property type="component" value="Chromosome 1"/>
</dbReference>
<accession>C4QZ42</accession>
<reference evidence="6 7" key="1">
    <citation type="journal article" date="2009" name="Nat. Biotechnol.">
        <title>Genome sequence of the recombinant protein production host Pichia pastoris.</title>
        <authorList>
            <person name="De Schutter K."/>
            <person name="Lin Y.C."/>
            <person name="Tiels P."/>
            <person name="Van Hecke A."/>
            <person name="Glinka S."/>
            <person name="Weber-Lehmann J."/>
            <person name="Rouze P."/>
            <person name="Van de Peer Y."/>
            <person name="Callewaert N."/>
        </authorList>
    </citation>
    <scope>NUCLEOTIDE SEQUENCE [LARGE SCALE GENOMIC DNA]</scope>
    <source>
        <strain evidence="7">GS115 / ATCC 20864</strain>
    </source>
</reference>
<dbReference type="eggNOG" id="ENOG502QYHN">
    <property type="taxonomic scope" value="Eukaryota"/>
</dbReference>
<dbReference type="OMA" id="TGCCITD"/>
<gene>
    <name evidence="6" type="ordered locus">PAS_c121_0004</name>
</gene>
<feature type="compositionally biased region" description="Polar residues" evidence="5">
    <location>
        <begin position="156"/>
        <end position="165"/>
    </location>
</feature>
<dbReference type="InterPro" id="IPR052410">
    <property type="entry name" value="DRC5"/>
</dbReference>
<name>C4QZ42_KOMPG</name>
<evidence type="ECO:0000256" key="5">
    <source>
        <dbReference type="SAM" id="MobiDB-lite"/>
    </source>
</evidence>
<evidence type="ECO:0000256" key="4">
    <source>
        <dbReference type="SAM" id="Coils"/>
    </source>
</evidence>
<sequence length="1244" mass="138156">MTENHHDHKDSNEAKKEGVFSSLREKLEEDAAYFVKAVQNGEIDWFLRGSNVNPNISLPSATPLRSPTIAKSPNSKSGATVETSPDTVSSPNTSQISEAPLTSLPQSSQFKKGYDADDEIPTNRLTRSRTVDGTMTASRRRSSLSNSDLTRTSTNQTHSTFNEGGSSPPGGIFKKLFRRKSKETSPTAKRLEEIHKKIPPKPSSPSSSRSSHDSSTVPKPRNVKVKIDKSLTTFKEEKDRDDAETDAFSDSSAADSDTDDYSLYLENLSIKVSNKNIDPKLREYLKFFEAQREEEASARASLANSASPSIQEPKKVKLDVAGNPIPPHPDRPKLPSAFSVNPKYKDRPEDQDHGSPISKVPSPSAQGAGVFGSLLRRTKTNDRRESSPQSLSHFEHPPLTYTKPPPRVVKKPGIPVLNEIAPLKKVAFAATMFVNDPPQQIPSRNPRKGNVVISKTGEIIINKINPEDLLKHGGGIVVGGSAKSKHEPESENKSSHKDVEVDGSKVTIDKPMVRRRPHVIEMDKPLVTLKLDELYTRCCHLREILPIPSTLKQIPKGSTDPLPILQLRNPKPSLIEVLSFSDFIRIAPVVSVSLDGASLTLEMFRTILASLVNKKHLRKLSLRNMCIDNEGWKLLCWFLTMNSRVERLDITQCPMLQVGSQKRRTSTSSAPKKPETSTTTQKVMESNTQNRSDMDWPLFIASLIFRGGMRELVLTGCKINDFVVFENLISMALSHKTWKIGLAYNELSTQQCEVLAQMMIDYPELLGLDLGYNDLSTSIKVFTDASKKSEHQSQLRLLSLNCCNLQDNQDVKELVVSLSKLPTLKFLDLSNNKKMFPKMTSFIASYLPLFPELSRLCLDNNDLSTAAIITFAESVRLCRKLCSFSIVGNTLDEAATIALTNAAKNSESLFTLNCSFEGMSPKYKEQIGLYTMRNMEKILYTTDKTGITEDDTRETWTEKMSKFLSNDNSNASAEELKALFDEAKEAKNILHETMQALFKLQVNNRLNLEGKETLIRLCILDSSLDKGIKLLSSKAKYSVSDVSNLIVSKLTENTDADEALVPFEDNGGATLIKDNSVANNEFSSKMKQQLQEESNVAKNRALVQCHLKTPKVLEKLKDIDGDSIRKLLLTGDAQKLSEILNTFKEKGIQVESIFGKSPCKGDDKTLMETLKTKLQGDHQHGPSELEDNYSEESKKNLELNKVIGKMSPGEAAGAASEEDLEIETISKAYDDILSKIADEQNDAD</sequence>